<feature type="signal peptide" evidence="1">
    <location>
        <begin position="1"/>
        <end position="20"/>
    </location>
</feature>
<evidence type="ECO:0000313" key="2">
    <source>
        <dbReference type="EMBL" id="MCX5617007.1"/>
    </source>
</evidence>
<dbReference type="EMBL" id="JANIDV010000009">
    <property type="protein sequence ID" value="MCX5617007.1"/>
    <property type="molecule type" value="Genomic_DNA"/>
</dbReference>
<proteinExistence type="predicted"/>
<gene>
    <name evidence="2" type="ORF">NQF87_08505</name>
</gene>
<organism evidence="2 3">
    <name type="scientific">Bombella dulcis</name>
    <dbReference type="NCBI Taxonomy" id="2967339"/>
    <lineage>
        <taxon>Bacteria</taxon>
        <taxon>Pseudomonadati</taxon>
        <taxon>Pseudomonadota</taxon>
        <taxon>Alphaproteobacteria</taxon>
        <taxon>Acetobacterales</taxon>
        <taxon>Acetobacteraceae</taxon>
        <taxon>Bombella</taxon>
    </lineage>
</organism>
<evidence type="ECO:0000256" key="1">
    <source>
        <dbReference type="SAM" id="SignalP"/>
    </source>
</evidence>
<comment type="caution">
    <text evidence="2">The sequence shown here is derived from an EMBL/GenBank/DDBJ whole genome shotgun (WGS) entry which is preliminary data.</text>
</comment>
<reference evidence="2" key="1">
    <citation type="submission" date="2022-07" db="EMBL/GenBank/DDBJ databases">
        <title>Bombella genomes.</title>
        <authorList>
            <person name="Harer L."/>
            <person name="Styblova S."/>
            <person name="Ehrmann M."/>
        </authorList>
    </citation>
    <scope>NUCLEOTIDE SEQUENCE</scope>
    <source>
        <strain evidence="2">TMW 2.2559</strain>
    </source>
</reference>
<sequence>MRKLMLITAAVLGLAGTAWAEDALEEMAKHDPSIAKIIQEEKADGTYRHPAFEPSKEDRDAVAARLNAETEIHLRKMGMSPETAKLAVWGASHRPNSACAHYVRQLTADYDSGADRGGYDEDLVAAIEHSGTCERKNLD</sequence>
<protein>
    <submittedName>
        <fullName evidence="2">Uncharacterized protein</fullName>
    </submittedName>
</protein>
<evidence type="ECO:0000313" key="3">
    <source>
        <dbReference type="Proteomes" id="UP001165633"/>
    </source>
</evidence>
<keyword evidence="1" id="KW-0732">Signal</keyword>
<accession>A0ABT3WD48</accession>
<feature type="chain" id="PRO_5047294414" evidence="1">
    <location>
        <begin position="21"/>
        <end position="139"/>
    </location>
</feature>
<keyword evidence="3" id="KW-1185">Reference proteome</keyword>
<dbReference type="RefSeq" id="WP_266127985.1">
    <property type="nucleotide sequence ID" value="NZ_JANIDV010000009.1"/>
</dbReference>
<dbReference type="Proteomes" id="UP001165633">
    <property type="component" value="Unassembled WGS sequence"/>
</dbReference>
<name>A0ABT3WD48_9PROT</name>